<dbReference type="Proteomes" id="UP000054636">
    <property type="component" value="Unassembled WGS sequence"/>
</dbReference>
<dbReference type="InterPro" id="IPR029071">
    <property type="entry name" value="Ubiquitin-like_domsf"/>
</dbReference>
<dbReference type="CDD" id="cd01767">
    <property type="entry name" value="UBX"/>
    <property type="match status" value="1"/>
</dbReference>
<dbReference type="PROSITE" id="PS50127">
    <property type="entry name" value="UBC_2"/>
    <property type="match status" value="1"/>
</dbReference>
<dbReference type="InterPro" id="IPR016135">
    <property type="entry name" value="UBQ-conjugating_enzyme/RWD"/>
</dbReference>
<keyword evidence="2" id="KW-0472">Membrane</keyword>
<dbReference type="Gene3D" id="3.10.110.10">
    <property type="entry name" value="Ubiquitin Conjugating Enzyme"/>
    <property type="match status" value="1"/>
</dbReference>
<evidence type="ECO:0008006" key="8">
    <source>
        <dbReference type="Google" id="ProtNLM"/>
    </source>
</evidence>
<dbReference type="InterPro" id="IPR015940">
    <property type="entry name" value="UBA"/>
</dbReference>
<evidence type="ECO:0000259" key="3">
    <source>
        <dbReference type="PROSITE" id="PS50030"/>
    </source>
</evidence>
<dbReference type="PROSITE" id="PS50030">
    <property type="entry name" value="UBA"/>
    <property type="match status" value="1"/>
</dbReference>
<evidence type="ECO:0000313" key="6">
    <source>
        <dbReference type="EMBL" id="KUF90902.1"/>
    </source>
</evidence>
<evidence type="ECO:0000259" key="4">
    <source>
        <dbReference type="PROSITE" id="PS50033"/>
    </source>
</evidence>
<dbReference type="SMART" id="SM00212">
    <property type="entry name" value="UBCc"/>
    <property type="match status" value="1"/>
</dbReference>
<comment type="caution">
    <text evidence="6">The sequence shown here is derived from an EMBL/GenBank/DDBJ whole genome shotgun (WGS) entry which is preliminary data.</text>
</comment>
<dbReference type="EMBL" id="LNFP01000640">
    <property type="protein sequence ID" value="KUF90902.1"/>
    <property type="molecule type" value="Genomic_DNA"/>
</dbReference>
<feature type="region of interest" description="Disordered" evidence="1">
    <location>
        <begin position="233"/>
        <end position="255"/>
    </location>
</feature>
<keyword evidence="2" id="KW-1133">Transmembrane helix</keyword>
<dbReference type="SUPFAM" id="SSF54236">
    <property type="entry name" value="Ubiquitin-like"/>
    <property type="match status" value="1"/>
</dbReference>
<evidence type="ECO:0000313" key="7">
    <source>
        <dbReference type="Proteomes" id="UP000054636"/>
    </source>
</evidence>
<dbReference type="InterPro" id="IPR009060">
    <property type="entry name" value="UBA-like_sf"/>
</dbReference>
<dbReference type="Pfam" id="PF00627">
    <property type="entry name" value="UBA"/>
    <property type="match status" value="1"/>
</dbReference>
<reference evidence="6 7" key="1">
    <citation type="submission" date="2015-11" db="EMBL/GenBank/DDBJ databases">
        <title>Genomes and virulence difference between two physiological races of Phytophthora nicotianae.</title>
        <authorList>
            <person name="Liu H."/>
            <person name="Ma X."/>
            <person name="Yu H."/>
            <person name="Fang D."/>
            <person name="Li Y."/>
            <person name="Wang X."/>
            <person name="Wang W."/>
            <person name="Dong Y."/>
            <person name="Xiao B."/>
        </authorList>
    </citation>
    <scope>NUCLEOTIDE SEQUENCE [LARGE SCALE GENOMIC DNA]</scope>
    <source>
        <strain evidence="7">race 1</strain>
    </source>
</reference>
<dbReference type="SUPFAM" id="SSF54495">
    <property type="entry name" value="UBC-like"/>
    <property type="match status" value="1"/>
</dbReference>
<dbReference type="PANTHER" id="PTHR23322">
    <property type="entry name" value="FAS-ASSOCIATED PROTEIN"/>
    <property type="match status" value="1"/>
</dbReference>
<name>A0A0W8D3P0_PHYNI</name>
<dbReference type="InterPro" id="IPR000608">
    <property type="entry name" value="UBC"/>
</dbReference>
<gene>
    <name evidence="6" type="ORF">AM588_10002826</name>
</gene>
<dbReference type="AlphaFoldDB" id="A0A0W8D3P0"/>
<feature type="domain" description="UBX" evidence="4">
    <location>
        <begin position="280"/>
        <end position="361"/>
    </location>
</feature>
<feature type="domain" description="UBA" evidence="3">
    <location>
        <begin position="193"/>
        <end position="233"/>
    </location>
</feature>
<keyword evidence="2" id="KW-0812">Transmembrane</keyword>
<dbReference type="Gene3D" id="3.10.20.90">
    <property type="entry name" value="Phosphatidylinositol 3-kinase Catalytic Subunit, Chain A, domain 1"/>
    <property type="match status" value="1"/>
</dbReference>
<dbReference type="GO" id="GO:0036503">
    <property type="term" value="P:ERAD pathway"/>
    <property type="evidence" value="ECO:0007669"/>
    <property type="project" value="TreeGrafter"/>
</dbReference>
<dbReference type="GO" id="GO:0043130">
    <property type="term" value="F:ubiquitin binding"/>
    <property type="evidence" value="ECO:0007669"/>
    <property type="project" value="TreeGrafter"/>
</dbReference>
<dbReference type="Gene3D" id="1.10.8.10">
    <property type="entry name" value="DNA helicase RuvA subunit, C-terminal domain"/>
    <property type="match status" value="1"/>
</dbReference>
<dbReference type="PANTHER" id="PTHR23322:SF1">
    <property type="entry name" value="FAS-ASSOCIATED FACTOR 2"/>
    <property type="match status" value="1"/>
</dbReference>
<dbReference type="SMART" id="SM00165">
    <property type="entry name" value="UBA"/>
    <property type="match status" value="1"/>
</dbReference>
<evidence type="ECO:0000259" key="5">
    <source>
        <dbReference type="PROSITE" id="PS50127"/>
    </source>
</evidence>
<protein>
    <recommendedName>
        <fullName evidence="8">UBX domain-containing protein</fullName>
    </recommendedName>
</protein>
<evidence type="ECO:0000256" key="1">
    <source>
        <dbReference type="SAM" id="MobiDB-lite"/>
    </source>
</evidence>
<proteinExistence type="predicted"/>
<dbReference type="GO" id="GO:0005783">
    <property type="term" value="C:endoplasmic reticulum"/>
    <property type="evidence" value="ECO:0007669"/>
    <property type="project" value="TreeGrafter"/>
</dbReference>
<feature type="transmembrane region" description="Helical" evidence="2">
    <location>
        <begin position="12"/>
        <end position="35"/>
    </location>
</feature>
<dbReference type="PROSITE" id="PS50033">
    <property type="entry name" value="UBX"/>
    <property type="match status" value="1"/>
</dbReference>
<sequence>MPVAAHIGGGRALLLLAAKLLVVFGCAVGVVWGIFTLLVRRVREHDAALGLATSKLDSLSIRSLSSLEELQRSHETFLHVFAVQFPLALTCFTSVYVLKQISVRAAADALLDQDLAPNISSQTGAICLDILKDAWSPALTIKTALLSIQALLSAAEPTDPQDAEVAKMYLHDHEQFLNTARFWTESYAKQTETGDDAALSRLIDMGFPADKAKAALQAANGDENAAIEKLKEEEQRRVEEEKQRQEEEKTRREEAYKAEIEAKRARIADGPKSRTPPPGADYKTAVIKFHLHNGTRLDHIFYAHDTLKTVRDFIDVEFFDREISIRNYELATNFPKKVYGPELLDVTLTDAGLAPQALVFVQDLDS</sequence>
<feature type="domain" description="UBC core" evidence="5">
    <location>
        <begin position="33"/>
        <end position="189"/>
    </location>
</feature>
<organism evidence="6 7">
    <name type="scientific">Phytophthora nicotianae</name>
    <name type="common">Potato buckeye rot agent</name>
    <name type="synonym">Phytophthora parasitica</name>
    <dbReference type="NCBI Taxonomy" id="4792"/>
    <lineage>
        <taxon>Eukaryota</taxon>
        <taxon>Sar</taxon>
        <taxon>Stramenopiles</taxon>
        <taxon>Oomycota</taxon>
        <taxon>Peronosporomycetes</taxon>
        <taxon>Peronosporales</taxon>
        <taxon>Peronosporaceae</taxon>
        <taxon>Phytophthora</taxon>
    </lineage>
</organism>
<dbReference type="InterPro" id="IPR050730">
    <property type="entry name" value="UBX_domain-protein"/>
</dbReference>
<accession>A0A0W8D3P0</accession>
<dbReference type="Pfam" id="PF00179">
    <property type="entry name" value="UQ_con"/>
    <property type="match status" value="1"/>
</dbReference>
<dbReference type="SMART" id="SM00166">
    <property type="entry name" value="UBX"/>
    <property type="match status" value="1"/>
</dbReference>
<dbReference type="Pfam" id="PF00789">
    <property type="entry name" value="UBX"/>
    <property type="match status" value="1"/>
</dbReference>
<dbReference type="InterPro" id="IPR001012">
    <property type="entry name" value="UBX_dom"/>
</dbReference>
<dbReference type="SUPFAM" id="SSF46934">
    <property type="entry name" value="UBA-like"/>
    <property type="match status" value="1"/>
</dbReference>
<evidence type="ECO:0000256" key="2">
    <source>
        <dbReference type="SAM" id="Phobius"/>
    </source>
</evidence>